<proteinExistence type="predicted"/>
<feature type="transmembrane region" description="Helical" evidence="2">
    <location>
        <begin position="53"/>
        <end position="85"/>
    </location>
</feature>
<dbReference type="RefSeq" id="WP_169325727.1">
    <property type="nucleotide sequence ID" value="NZ_JABCJJ010000032.1"/>
</dbReference>
<dbReference type="AlphaFoldDB" id="A0A7Y0M2M0"/>
<name>A0A7Y0M2M0_CELFI</name>
<keyword evidence="4" id="KW-1185">Reference proteome</keyword>
<evidence type="ECO:0000313" key="3">
    <source>
        <dbReference type="EMBL" id="NMR21352.1"/>
    </source>
</evidence>
<evidence type="ECO:0008006" key="5">
    <source>
        <dbReference type="Google" id="ProtNLM"/>
    </source>
</evidence>
<comment type="caution">
    <text evidence="3">The sequence shown here is derived from an EMBL/GenBank/DDBJ whole genome shotgun (WGS) entry which is preliminary data.</text>
</comment>
<dbReference type="EMBL" id="JABCJJ010000032">
    <property type="protein sequence ID" value="NMR21352.1"/>
    <property type="molecule type" value="Genomic_DNA"/>
</dbReference>
<gene>
    <name evidence="3" type="ORF">HIR71_14205</name>
</gene>
<evidence type="ECO:0000256" key="2">
    <source>
        <dbReference type="SAM" id="Phobius"/>
    </source>
</evidence>
<evidence type="ECO:0000313" key="4">
    <source>
        <dbReference type="Proteomes" id="UP000562124"/>
    </source>
</evidence>
<reference evidence="3 4" key="1">
    <citation type="submission" date="2020-04" db="EMBL/GenBank/DDBJ databases">
        <title>Sequencing and Assembly of C. fimi.</title>
        <authorList>
            <person name="Ramsey A.R."/>
        </authorList>
    </citation>
    <scope>NUCLEOTIDE SEQUENCE [LARGE SCALE GENOMIC DNA]</scope>
    <source>
        <strain evidence="3 4">SB</strain>
    </source>
</reference>
<organism evidence="3 4">
    <name type="scientific">Cellulomonas fimi</name>
    <dbReference type="NCBI Taxonomy" id="1708"/>
    <lineage>
        <taxon>Bacteria</taxon>
        <taxon>Bacillati</taxon>
        <taxon>Actinomycetota</taxon>
        <taxon>Actinomycetes</taxon>
        <taxon>Micrococcales</taxon>
        <taxon>Cellulomonadaceae</taxon>
        <taxon>Cellulomonas</taxon>
    </lineage>
</organism>
<accession>A0A7Y0M2M0</accession>
<keyword evidence="2" id="KW-0812">Transmembrane</keyword>
<dbReference type="Proteomes" id="UP000562124">
    <property type="component" value="Unassembled WGS sequence"/>
</dbReference>
<protein>
    <recommendedName>
        <fullName evidence="5">MtN3 and saliva related transmembrane protein</fullName>
    </recommendedName>
</protein>
<evidence type="ECO:0000256" key="1">
    <source>
        <dbReference type="SAM" id="MobiDB-lite"/>
    </source>
</evidence>
<sequence length="165" mass="17458">MRAATEAIGMMASLTSFLLWLPQGARVWRTRHDLSQLQGIALSTQVISLLGNVLWGVYALAIGSFWLGAPSVVNGPIALATIVIVRRAQRAADREATPAPVPDAAPRHARSACPRRTASGRPAPARQARRQAQGRGGAPAARCSGSGYPVSRDRRSLGRGARTTS</sequence>
<feature type="region of interest" description="Disordered" evidence="1">
    <location>
        <begin position="93"/>
        <end position="165"/>
    </location>
</feature>
<keyword evidence="2" id="KW-1133">Transmembrane helix</keyword>
<feature type="compositionally biased region" description="Low complexity" evidence="1">
    <location>
        <begin position="120"/>
        <end position="142"/>
    </location>
</feature>
<dbReference type="Gene3D" id="1.20.1280.290">
    <property type="match status" value="1"/>
</dbReference>
<keyword evidence="2" id="KW-0472">Membrane</keyword>